<reference evidence="1 2" key="1">
    <citation type="journal article" date="2016" name="Mol. Biol. Evol.">
        <title>Genome-Wide Survey of Gut Fungi (Harpellales) Reveals the First Horizontally Transferred Ubiquitin Gene from a Mosquito Host.</title>
        <authorList>
            <person name="Wang Y."/>
            <person name="White M.M."/>
            <person name="Kvist S."/>
            <person name="Moncalvo J.M."/>
        </authorList>
    </citation>
    <scope>NUCLEOTIDE SEQUENCE [LARGE SCALE GENOMIC DNA]</scope>
    <source>
        <strain evidence="1 2">ALG-7-W6</strain>
    </source>
</reference>
<evidence type="ECO:0000313" key="1">
    <source>
        <dbReference type="EMBL" id="OLY80054.1"/>
    </source>
</evidence>
<evidence type="ECO:0000313" key="2">
    <source>
        <dbReference type="Proteomes" id="UP000187455"/>
    </source>
</evidence>
<organism evidence="1 2">
    <name type="scientific">Smittium mucronatum</name>
    <dbReference type="NCBI Taxonomy" id="133383"/>
    <lineage>
        <taxon>Eukaryota</taxon>
        <taxon>Fungi</taxon>
        <taxon>Fungi incertae sedis</taxon>
        <taxon>Zoopagomycota</taxon>
        <taxon>Kickxellomycotina</taxon>
        <taxon>Harpellomycetes</taxon>
        <taxon>Harpellales</taxon>
        <taxon>Legeriomycetaceae</taxon>
        <taxon>Smittium</taxon>
    </lineage>
</organism>
<protein>
    <submittedName>
        <fullName evidence="1">Uncharacterized protein</fullName>
    </submittedName>
</protein>
<name>A0A1R0GT31_9FUNG</name>
<dbReference type="EMBL" id="LSSL01003825">
    <property type="protein sequence ID" value="OLY80054.1"/>
    <property type="molecule type" value="Genomic_DNA"/>
</dbReference>
<gene>
    <name evidence="1" type="ORF">AYI68_g5859</name>
</gene>
<sequence>MGLPRMLKLEDIFALGEDLDPSVNLAGEAVMEDLVSSLLELSLSSDPNPP</sequence>
<accession>A0A1R0GT31</accession>
<keyword evidence="2" id="KW-1185">Reference proteome</keyword>
<dbReference type="AlphaFoldDB" id="A0A1R0GT31"/>
<feature type="non-terminal residue" evidence="1">
    <location>
        <position position="50"/>
    </location>
</feature>
<comment type="caution">
    <text evidence="1">The sequence shown here is derived from an EMBL/GenBank/DDBJ whole genome shotgun (WGS) entry which is preliminary data.</text>
</comment>
<proteinExistence type="predicted"/>
<dbReference type="Proteomes" id="UP000187455">
    <property type="component" value="Unassembled WGS sequence"/>
</dbReference>